<evidence type="ECO:0000313" key="7">
    <source>
        <dbReference type="Proteomes" id="UP000550787"/>
    </source>
</evidence>
<dbReference type="Pfam" id="PF00534">
    <property type="entry name" value="Glycos_transf_1"/>
    <property type="match status" value="1"/>
</dbReference>
<reference evidence="6 7" key="1">
    <citation type="submission" date="2020-04" db="EMBL/GenBank/DDBJ databases">
        <title>Description of novel Gluconacetobacter.</title>
        <authorList>
            <person name="Sombolestani A."/>
        </authorList>
    </citation>
    <scope>NUCLEOTIDE SEQUENCE [LARGE SCALE GENOMIC DNA]</scope>
    <source>
        <strain evidence="6 7">LMG 7603</strain>
    </source>
</reference>
<dbReference type="Proteomes" id="UP000550787">
    <property type="component" value="Unassembled WGS sequence"/>
</dbReference>
<evidence type="ECO:0000259" key="5">
    <source>
        <dbReference type="Pfam" id="PF13439"/>
    </source>
</evidence>
<dbReference type="InterPro" id="IPR028098">
    <property type="entry name" value="Glyco_trans_4-like_N"/>
</dbReference>
<comment type="similarity">
    <text evidence="1">Belongs to the glycosyltransferase group 1 family. Glycosyltransferase 4 subfamily.</text>
</comment>
<name>A0A7W4FES4_GLUDI</name>
<feature type="domain" description="Glycosyl transferase family 1" evidence="4">
    <location>
        <begin position="177"/>
        <end position="338"/>
    </location>
</feature>
<dbReference type="Gene3D" id="3.40.50.2000">
    <property type="entry name" value="Glycogen Phosphorylase B"/>
    <property type="match status" value="2"/>
</dbReference>
<keyword evidence="3 6" id="KW-0808">Transferase</keyword>
<feature type="domain" description="Glycosyltransferase subfamily 4-like N-terminal" evidence="5">
    <location>
        <begin position="51"/>
        <end position="166"/>
    </location>
</feature>
<dbReference type="RefSeq" id="WP_183115761.1">
    <property type="nucleotide sequence ID" value="NZ_JABEQG010000012.1"/>
</dbReference>
<evidence type="ECO:0000256" key="1">
    <source>
        <dbReference type="ARBA" id="ARBA00009481"/>
    </source>
</evidence>
<dbReference type="PANTHER" id="PTHR12526:SF640">
    <property type="entry name" value="COLANIC ACID BIOSYNTHESIS GLYCOSYLTRANSFERASE WCAL-RELATED"/>
    <property type="match status" value="1"/>
</dbReference>
<dbReference type="PANTHER" id="PTHR12526">
    <property type="entry name" value="GLYCOSYLTRANSFERASE"/>
    <property type="match status" value="1"/>
</dbReference>
<evidence type="ECO:0000256" key="3">
    <source>
        <dbReference type="ARBA" id="ARBA00022679"/>
    </source>
</evidence>
<dbReference type="AlphaFoldDB" id="A0A7W4FES4"/>
<proteinExistence type="inferred from homology"/>
<dbReference type="CDD" id="cd03801">
    <property type="entry name" value="GT4_PimA-like"/>
    <property type="match status" value="1"/>
</dbReference>
<comment type="caution">
    <text evidence="6">The sequence shown here is derived from an EMBL/GenBank/DDBJ whole genome shotgun (WGS) entry which is preliminary data.</text>
</comment>
<keyword evidence="2" id="KW-0328">Glycosyltransferase</keyword>
<dbReference type="EMBL" id="JABEQG010000012">
    <property type="protein sequence ID" value="MBB2156337.1"/>
    <property type="molecule type" value="Genomic_DNA"/>
</dbReference>
<protein>
    <submittedName>
        <fullName evidence="6">Glycosyltransferase family 4 protein</fullName>
    </submittedName>
</protein>
<organism evidence="6 7">
    <name type="scientific">Gluconacetobacter diazotrophicus</name>
    <name type="common">Acetobacter diazotrophicus</name>
    <dbReference type="NCBI Taxonomy" id="33996"/>
    <lineage>
        <taxon>Bacteria</taxon>
        <taxon>Pseudomonadati</taxon>
        <taxon>Pseudomonadota</taxon>
        <taxon>Alphaproteobacteria</taxon>
        <taxon>Acetobacterales</taxon>
        <taxon>Acetobacteraceae</taxon>
        <taxon>Gluconacetobacter</taxon>
    </lineage>
</organism>
<sequence>MAPVVTVLPPRERFAPGQAGAIGLLVRRLADVGDVVVGTAVAAPFDGVTFRPAVPGLWPPAWIAGGAGRYAAAVARIVRAVRPALVEIHNRPDVAWALARRFPRLPMMLVLHNDPQAMRGATSPGLRAAILRRMRVVAVSGWVRGRFVAGLPAGAGVDVVPNCIDLAGLPPAVPPAGRDRTILFAGRVVADKGADAFVAACGAALPDLPGWRARMIGADRFGPDSPDTPFLEALRPLAAAAGVEMAGYRPHDRVLAEMARAAIVVVPSRWPEPFGLTALEAMACGAALVASPRGGLPDLVGDAALLVPPDPETGLADAIRDLARSADRRADLSARGRARARLFDCAAARTTLRGLRRAGIAAGGAGPGA</sequence>
<dbReference type="Pfam" id="PF13439">
    <property type="entry name" value="Glyco_transf_4"/>
    <property type="match status" value="1"/>
</dbReference>
<accession>A0A7W4FES4</accession>
<gene>
    <name evidence="6" type="ORF">HLH33_08440</name>
</gene>
<dbReference type="GO" id="GO:0016757">
    <property type="term" value="F:glycosyltransferase activity"/>
    <property type="evidence" value="ECO:0007669"/>
    <property type="project" value="UniProtKB-KW"/>
</dbReference>
<evidence type="ECO:0000259" key="4">
    <source>
        <dbReference type="Pfam" id="PF00534"/>
    </source>
</evidence>
<dbReference type="SUPFAM" id="SSF53756">
    <property type="entry name" value="UDP-Glycosyltransferase/glycogen phosphorylase"/>
    <property type="match status" value="1"/>
</dbReference>
<evidence type="ECO:0000313" key="6">
    <source>
        <dbReference type="EMBL" id="MBB2156337.1"/>
    </source>
</evidence>
<evidence type="ECO:0000256" key="2">
    <source>
        <dbReference type="ARBA" id="ARBA00022676"/>
    </source>
</evidence>
<dbReference type="InterPro" id="IPR001296">
    <property type="entry name" value="Glyco_trans_1"/>
</dbReference>